<evidence type="ECO:0000313" key="5">
    <source>
        <dbReference type="EMBL" id="MCA9759152.1"/>
    </source>
</evidence>
<comment type="caution">
    <text evidence="5">The sequence shown here is derived from an EMBL/GenBank/DDBJ whole genome shotgun (WGS) entry which is preliminary data.</text>
</comment>
<reference evidence="5" key="2">
    <citation type="journal article" date="2021" name="Microbiome">
        <title>Successional dynamics and alternative stable states in a saline activated sludge microbial community over 9 years.</title>
        <authorList>
            <person name="Wang Y."/>
            <person name="Ye J."/>
            <person name="Ju F."/>
            <person name="Liu L."/>
            <person name="Boyd J.A."/>
            <person name="Deng Y."/>
            <person name="Parks D.H."/>
            <person name="Jiang X."/>
            <person name="Yin X."/>
            <person name="Woodcroft B.J."/>
            <person name="Tyson G.W."/>
            <person name="Hugenholtz P."/>
            <person name="Polz M.F."/>
            <person name="Zhang T."/>
        </authorList>
    </citation>
    <scope>NUCLEOTIDE SEQUENCE</scope>
    <source>
        <strain evidence="5">HKST-UBA02</strain>
    </source>
</reference>
<feature type="domain" description="HTH araC/xylS-type" evidence="4">
    <location>
        <begin position="189"/>
        <end position="291"/>
    </location>
</feature>
<keyword evidence="2" id="KW-0238">DNA-binding</keyword>
<protein>
    <submittedName>
        <fullName evidence="5">AraC family transcriptional regulator</fullName>
    </submittedName>
</protein>
<dbReference type="Proteomes" id="UP000739538">
    <property type="component" value="Unassembled WGS sequence"/>
</dbReference>
<evidence type="ECO:0000313" key="6">
    <source>
        <dbReference type="Proteomes" id="UP000739538"/>
    </source>
</evidence>
<organism evidence="5 6">
    <name type="scientific">Eiseniibacteriota bacterium</name>
    <dbReference type="NCBI Taxonomy" id="2212470"/>
    <lineage>
        <taxon>Bacteria</taxon>
        <taxon>Candidatus Eiseniibacteriota</taxon>
    </lineage>
</organism>
<dbReference type="GO" id="GO:0043565">
    <property type="term" value="F:sequence-specific DNA binding"/>
    <property type="evidence" value="ECO:0007669"/>
    <property type="project" value="InterPro"/>
</dbReference>
<dbReference type="SUPFAM" id="SSF46689">
    <property type="entry name" value="Homeodomain-like"/>
    <property type="match status" value="1"/>
</dbReference>
<sequence>MTVRIRKFRPSDGLRPFVRFYYTIEWPTPAPFAIQNHPQGGVDLVLAFRGDTLFQHATVPIDSLPETDFVPRSGPEDVGPRNETTRLSGLFVLPLQEHPFQTTFLSAVDHVGVSLHPEGAHRLLRVDIGECVNSGRVLSRTEDPELYELFLELKSLGRGHEPLVGEVPETVSRLDRFLCRRLETWHAPWPRFQFATTEIRRSRGRIAIPELAERVETSPRSLQRWSRTTLGLTPKRYAMIVRFHSTVRLLRRCPPDRWLDAALGLGYYDQSHFIAEFRRFSGQSPTQFFRREQQISEFYSGRRTELELTEPAARH</sequence>
<dbReference type="AlphaFoldDB" id="A0A956NGU8"/>
<evidence type="ECO:0000256" key="3">
    <source>
        <dbReference type="ARBA" id="ARBA00023163"/>
    </source>
</evidence>
<dbReference type="PROSITE" id="PS01124">
    <property type="entry name" value="HTH_ARAC_FAMILY_2"/>
    <property type="match status" value="1"/>
</dbReference>
<reference evidence="5" key="1">
    <citation type="submission" date="2020-04" db="EMBL/GenBank/DDBJ databases">
        <authorList>
            <person name="Zhang T."/>
        </authorList>
    </citation>
    <scope>NUCLEOTIDE SEQUENCE</scope>
    <source>
        <strain evidence="5">HKST-UBA02</strain>
    </source>
</reference>
<dbReference type="GO" id="GO:0003700">
    <property type="term" value="F:DNA-binding transcription factor activity"/>
    <property type="evidence" value="ECO:0007669"/>
    <property type="project" value="InterPro"/>
</dbReference>
<gene>
    <name evidence="5" type="ORF">KDA27_25385</name>
</gene>
<dbReference type="InterPro" id="IPR050204">
    <property type="entry name" value="AraC_XylS_family_regulators"/>
</dbReference>
<dbReference type="InterPro" id="IPR018060">
    <property type="entry name" value="HTH_AraC"/>
</dbReference>
<accession>A0A956NGU8</accession>
<evidence type="ECO:0000256" key="2">
    <source>
        <dbReference type="ARBA" id="ARBA00023125"/>
    </source>
</evidence>
<keyword evidence="3" id="KW-0804">Transcription</keyword>
<dbReference type="InterPro" id="IPR046532">
    <property type="entry name" value="DUF6597"/>
</dbReference>
<dbReference type="EMBL" id="JAGQHS010000273">
    <property type="protein sequence ID" value="MCA9759152.1"/>
    <property type="molecule type" value="Genomic_DNA"/>
</dbReference>
<dbReference type="SMART" id="SM00342">
    <property type="entry name" value="HTH_ARAC"/>
    <property type="match status" value="1"/>
</dbReference>
<dbReference type="Gene3D" id="1.10.10.60">
    <property type="entry name" value="Homeodomain-like"/>
    <property type="match status" value="1"/>
</dbReference>
<evidence type="ECO:0000259" key="4">
    <source>
        <dbReference type="PROSITE" id="PS01124"/>
    </source>
</evidence>
<dbReference type="Pfam" id="PF20240">
    <property type="entry name" value="DUF6597"/>
    <property type="match status" value="1"/>
</dbReference>
<evidence type="ECO:0000256" key="1">
    <source>
        <dbReference type="ARBA" id="ARBA00023015"/>
    </source>
</evidence>
<dbReference type="PANTHER" id="PTHR46796">
    <property type="entry name" value="HTH-TYPE TRANSCRIPTIONAL ACTIVATOR RHAS-RELATED"/>
    <property type="match status" value="1"/>
</dbReference>
<dbReference type="InterPro" id="IPR009057">
    <property type="entry name" value="Homeodomain-like_sf"/>
</dbReference>
<dbReference type="Pfam" id="PF12833">
    <property type="entry name" value="HTH_18"/>
    <property type="match status" value="1"/>
</dbReference>
<dbReference type="PANTHER" id="PTHR46796:SF13">
    <property type="entry name" value="HTH-TYPE TRANSCRIPTIONAL ACTIVATOR RHAS"/>
    <property type="match status" value="1"/>
</dbReference>
<proteinExistence type="predicted"/>
<keyword evidence="1" id="KW-0805">Transcription regulation</keyword>
<name>A0A956NGU8_UNCEI</name>